<organism evidence="2">
    <name type="scientific">Physcomitrium patens</name>
    <name type="common">Spreading-leaved earth moss</name>
    <name type="synonym">Physcomitrella patens</name>
    <dbReference type="NCBI Taxonomy" id="3218"/>
    <lineage>
        <taxon>Eukaryota</taxon>
        <taxon>Viridiplantae</taxon>
        <taxon>Streptophyta</taxon>
        <taxon>Embryophyta</taxon>
        <taxon>Bryophyta</taxon>
        <taxon>Bryophytina</taxon>
        <taxon>Bryopsida</taxon>
        <taxon>Funariidae</taxon>
        <taxon>Funariales</taxon>
        <taxon>Funariaceae</taxon>
        <taxon>Physcomitrium</taxon>
    </lineage>
</organism>
<dbReference type="EMBL" id="ABEU02000024">
    <property type="protein sequence ID" value="PNR28385.1"/>
    <property type="molecule type" value="Genomic_DNA"/>
</dbReference>
<accession>A0A2K1IGI5</accession>
<dbReference type="EnsemblPlants" id="Pp3c24_12440V3.2">
    <property type="protein sequence ID" value="Pp3c24_12440V3.2"/>
    <property type="gene ID" value="Pp3c24_12440"/>
</dbReference>
<dbReference type="PaxDb" id="3218-PP1S16_349V6.1"/>
<reference evidence="2 4" key="2">
    <citation type="journal article" date="2018" name="Plant J.">
        <title>The Physcomitrella patens chromosome-scale assembly reveals moss genome structure and evolution.</title>
        <authorList>
            <person name="Lang D."/>
            <person name="Ullrich K.K."/>
            <person name="Murat F."/>
            <person name="Fuchs J."/>
            <person name="Jenkins J."/>
            <person name="Haas F.B."/>
            <person name="Piednoel M."/>
            <person name="Gundlach H."/>
            <person name="Van Bel M."/>
            <person name="Meyberg R."/>
            <person name="Vives C."/>
            <person name="Morata J."/>
            <person name="Symeonidi A."/>
            <person name="Hiss M."/>
            <person name="Muchero W."/>
            <person name="Kamisugi Y."/>
            <person name="Saleh O."/>
            <person name="Blanc G."/>
            <person name="Decker E.L."/>
            <person name="van Gessel N."/>
            <person name="Grimwood J."/>
            <person name="Hayes R.D."/>
            <person name="Graham S.W."/>
            <person name="Gunter L.E."/>
            <person name="McDaniel S.F."/>
            <person name="Hoernstein S.N.W."/>
            <person name="Larsson A."/>
            <person name="Li F.W."/>
            <person name="Perroud P.F."/>
            <person name="Phillips J."/>
            <person name="Ranjan P."/>
            <person name="Rokshar D.S."/>
            <person name="Rothfels C.J."/>
            <person name="Schneider L."/>
            <person name="Shu S."/>
            <person name="Stevenson D.W."/>
            <person name="Thummler F."/>
            <person name="Tillich M."/>
            <person name="Villarreal Aguilar J.C."/>
            <person name="Widiez T."/>
            <person name="Wong G.K."/>
            <person name="Wymore A."/>
            <person name="Zhang Y."/>
            <person name="Zimmer A.D."/>
            <person name="Quatrano R.S."/>
            <person name="Mayer K.F.X."/>
            <person name="Goodstein D."/>
            <person name="Casacuberta J.M."/>
            <person name="Vandepoele K."/>
            <person name="Reski R."/>
            <person name="Cuming A.C."/>
            <person name="Tuskan G.A."/>
            <person name="Maumus F."/>
            <person name="Salse J."/>
            <person name="Schmutz J."/>
            <person name="Rensing S.A."/>
        </authorList>
    </citation>
    <scope>NUCLEOTIDE SEQUENCE [LARGE SCALE GENOMIC DNA]</scope>
    <source>
        <strain evidence="3 4">cv. Gransden 2004</strain>
    </source>
</reference>
<keyword evidence="4" id="KW-1185">Reference proteome</keyword>
<dbReference type="EnsemblPlants" id="Pp3c24_12440V3.1">
    <property type="protein sequence ID" value="Pp3c24_12440V3.1"/>
    <property type="gene ID" value="Pp3c24_12440"/>
</dbReference>
<dbReference type="AlphaFoldDB" id="A0A2K1IGI5"/>
<reference evidence="2 4" key="1">
    <citation type="journal article" date="2008" name="Science">
        <title>The Physcomitrella genome reveals evolutionary insights into the conquest of land by plants.</title>
        <authorList>
            <person name="Rensing S."/>
            <person name="Lang D."/>
            <person name="Zimmer A."/>
            <person name="Terry A."/>
            <person name="Salamov A."/>
            <person name="Shapiro H."/>
            <person name="Nishiyama T."/>
            <person name="Perroud P.-F."/>
            <person name="Lindquist E."/>
            <person name="Kamisugi Y."/>
            <person name="Tanahashi T."/>
            <person name="Sakakibara K."/>
            <person name="Fujita T."/>
            <person name="Oishi K."/>
            <person name="Shin-I T."/>
            <person name="Kuroki Y."/>
            <person name="Toyoda A."/>
            <person name="Suzuki Y."/>
            <person name="Hashimoto A."/>
            <person name="Yamaguchi K."/>
            <person name="Sugano A."/>
            <person name="Kohara Y."/>
            <person name="Fujiyama A."/>
            <person name="Anterola A."/>
            <person name="Aoki S."/>
            <person name="Ashton N."/>
            <person name="Barbazuk W.B."/>
            <person name="Barker E."/>
            <person name="Bennetzen J."/>
            <person name="Bezanilla M."/>
            <person name="Blankenship R."/>
            <person name="Cho S.H."/>
            <person name="Dutcher S."/>
            <person name="Estelle M."/>
            <person name="Fawcett J.A."/>
            <person name="Gundlach H."/>
            <person name="Hanada K."/>
            <person name="Heyl A."/>
            <person name="Hicks K.A."/>
            <person name="Hugh J."/>
            <person name="Lohr M."/>
            <person name="Mayer K."/>
            <person name="Melkozernov A."/>
            <person name="Murata T."/>
            <person name="Nelson D."/>
            <person name="Pils B."/>
            <person name="Prigge M."/>
            <person name="Reiss B."/>
            <person name="Renner T."/>
            <person name="Rombauts S."/>
            <person name="Rushton P."/>
            <person name="Sanderfoot A."/>
            <person name="Schween G."/>
            <person name="Shiu S.-H."/>
            <person name="Stueber K."/>
            <person name="Theodoulou F.L."/>
            <person name="Tu H."/>
            <person name="Van de Peer Y."/>
            <person name="Verrier P.J."/>
            <person name="Waters E."/>
            <person name="Wood A."/>
            <person name="Yang L."/>
            <person name="Cove D."/>
            <person name="Cuming A."/>
            <person name="Hasebe M."/>
            <person name="Lucas S."/>
            <person name="Mishler D.B."/>
            <person name="Reski R."/>
            <person name="Grigoriev I."/>
            <person name="Quatrano R.S."/>
            <person name="Boore J.L."/>
        </authorList>
    </citation>
    <scope>NUCLEOTIDE SEQUENCE [LARGE SCALE GENOMIC DNA]</scope>
    <source>
        <strain evidence="3 4">cv. Gransden 2004</strain>
    </source>
</reference>
<evidence type="ECO:0000313" key="4">
    <source>
        <dbReference type="Proteomes" id="UP000006727"/>
    </source>
</evidence>
<dbReference type="Gramene" id="Pp3c24_12440V3.1">
    <property type="protein sequence ID" value="Pp3c24_12440V3.1"/>
    <property type="gene ID" value="Pp3c24_12440"/>
</dbReference>
<evidence type="ECO:0000313" key="2">
    <source>
        <dbReference type="EMBL" id="PNR28385.1"/>
    </source>
</evidence>
<dbReference type="GO" id="GO:0005506">
    <property type="term" value="F:iron ion binding"/>
    <property type="evidence" value="ECO:0007669"/>
    <property type="project" value="InterPro"/>
</dbReference>
<feature type="domain" description="Beta-carotene isomerase D27-like C-terminal" evidence="1">
    <location>
        <begin position="180"/>
        <end position="262"/>
    </location>
</feature>
<dbReference type="InterPro" id="IPR025114">
    <property type="entry name" value="D27-like_C"/>
</dbReference>
<dbReference type="InterPro" id="IPR038938">
    <property type="entry name" value="D27-like"/>
</dbReference>
<dbReference type="Proteomes" id="UP000006727">
    <property type="component" value="Chromosome 24"/>
</dbReference>
<proteinExistence type="predicted"/>
<protein>
    <recommendedName>
        <fullName evidence="1">Beta-carotene isomerase D27-like C-terminal domain-containing protein</fullName>
    </recommendedName>
</protein>
<dbReference type="OMA" id="FAVMFSK"/>
<evidence type="ECO:0000313" key="3">
    <source>
        <dbReference type="EnsemblPlants" id="Pp3c24_12440V3.1"/>
    </source>
</evidence>
<dbReference type="OrthoDB" id="416096at2759"/>
<dbReference type="RefSeq" id="XP_024363909.1">
    <property type="nucleotide sequence ID" value="XM_024508141.2"/>
</dbReference>
<dbReference type="Gramene" id="Pp3c24_12440V3.2">
    <property type="protein sequence ID" value="Pp3c24_12440V3.2"/>
    <property type="gene ID" value="Pp3c24_12440"/>
</dbReference>
<dbReference type="GeneID" id="112276650"/>
<name>A0A2K1IGI5_PHYPA</name>
<dbReference type="PANTHER" id="PTHR33591">
    <property type="entry name" value="BETA-CAROTENE ISOMERASE D27"/>
    <property type="match status" value="1"/>
</dbReference>
<evidence type="ECO:0000259" key="1">
    <source>
        <dbReference type="Pfam" id="PF13225"/>
    </source>
</evidence>
<dbReference type="STRING" id="3218.A0A2K1IGI5"/>
<gene>
    <name evidence="3" type="primary">LOC112276650</name>
    <name evidence="2" type="ORF">PHYPA_028977</name>
</gene>
<dbReference type="Pfam" id="PF13225">
    <property type="entry name" value="D27-like_C"/>
    <property type="match status" value="1"/>
</dbReference>
<dbReference type="PANTHER" id="PTHR33591:SF2">
    <property type="entry name" value="BETA-CAROTENE ISOMERASE D27"/>
    <property type="match status" value="1"/>
</dbReference>
<sequence length="300" mass="32415">MEALAIVQPQGKSILQGRAYSPPLSPRVSSISHVCEGRRIHLKHGVFGVPSRLTVRGAGLVRSAVEGNSSSTVPTEAQDLVPYVPGPLDDIFLKIFRSKMAEEVGWDSPKPGYDGLVDIAKKLLLQYRSGEETERATVRVLRSLFPSWLLPLFKQIVAPFGDGKPAAMLCAQVTIATCQWLMGKCTITEVELADGSKIPSGVLVQKCKYLDETKCAGICIHTCKLPTQAFMNGDMGVRLTMEPNYENFSCQFNFGVDPPPAAEDPALKTPCLAVCPTAASRGSIRGVPIESQCPQVEANV</sequence>
<reference evidence="3" key="3">
    <citation type="submission" date="2020-12" db="UniProtKB">
        <authorList>
            <consortium name="EnsemblPlants"/>
        </authorList>
    </citation>
    <scope>IDENTIFICATION</scope>
</reference>